<dbReference type="GO" id="GO:0003824">
    <property type="term" value="F:catalytic activity"/>
    <property type="evidence" value="ECO:0007669"/>
    <property type="project" value="InterPro"/>
</dbReference>
<protein>
    <submittedName>
        <fullName evidence="2">Putative phosphoadenosine phosphosulfate</fullName>
    </submittedName>
</protein>
<evidence type="ECO:0000313" key="3">
    <source>
        <dbReference type="EMBL" id="QJH97036.1"/>
    </source>
</evidence>
<dbReference type="EMBL" id="MT144671">
    <property type="protein sequence ID" value="QJH97036.1"/>
    <property type="molecule type" value="Genomic_DNA"/>
</dbReference>
<sequence>MNKIISFGGGVNSVAMTIMLYKRGEIYPLVFADTMAEHPETYCYMDYFEREFLSKYGQKIIKITPFETPQYYWPAQKGISLEDYFIKCKSVPLAFQPACSVSYKRHPLSQYAMRPHIIGFALDEKNRATNDIYPLIENSITRQGCINIIRNEGLKIPRKSGCFFCANQRICEWEELYRKNSELYKRAMALENNSHLTIRSDYSLTILKERFEAQGWKRLIDYDYEELTPCMCIT</sequence>
<dbReference type="InterPro" id="IPR014729">
    <property type="entry name" value="Rossmann-like_a/b/a_fold"/>
</dbReference>
<dbReference type="SUPFAM" id="SSF52402">
    <property type="entry name" value="Adenine nucleotide alpha hydrolases-like"/>
    <property type="match status" value="1"/>
</dbReference>
<dbReference type="InterPro" id="IPR002500">
    <property type="entry name" value="PAPS_reduct_dom"/>
</dbReference>
<dbReference type="Gene3D" id="3.40.50.620">
    <property type="entry name" value="HUPs"/>
    <property type="match status" value="1"/>
</dbReference>
<dbReference type="AlphaFoldDB" id="A0A6H1ZAG9"/>
<proteinExistence type="predicted"/>
<dbReference type="Pfam" id="PF01507">
    <property type="entry name" value="PAPS_reduct"/>
    <property type="match status" value="1"/>
</dbReference>
<dbReference type="EMBL" id="MT143975">
    <property type="protein sequence ID" value="QJA44367.1"/>
    <property type="molecule type" value="Genomic_DNA"/>
</dbReference>
<reference evidence="2" key="1">
    <citation type="submission" date="2020-03" db="EMBL/GenBank/DDBJ databases">
        <title>The deep terrestrial virosphere.</title>
        <authorList>
            <person name="Holmfeldt K."/>
            <person name="Nilsson E."/>
            <person name="Simone D."/>
            <person name="Lopez-Fernandez M."/>
            <person name="Wu X."/>
            <person name="de Brujin I."/>
            <person name="Lundin D."/>
            <person name="Andersson A."/>
            <person name="Bertilsson S."/>
            <person name="Dopson M."/>
        </authorList>
    </citation>
    <scope>NUCLEOTIDE SEQUENCE</scope>
    <source>
        <strain evidence="2">TM448A00093</strain>
        <strain evidence="3">TM448B00906</strain>
    </source>
</reference>
<organism evidence="2">
    <name type="scientific">viral metagenome</name>
    <dbReference type="NCBI Taxonomy" id="1070528"/>
    <lineage>
        <taxon>unclassified sequences</taxon>
        <taxon>metagenomes</taxon>
        <taxon>organismal metagenomes</taxon>
    </lineage>
</organism>
<accession>A0A6H1ZAG9</accession>
<evidence type="ECO:0000313" key="2">
    <source>
        <dbReference type="EMBL" id="QJA44367.1"/>
    </source>
</evidence>
<name>A0A6H1ZAG9_9ZZZZ</name>
<evidence type="ECO:0000259" key="1">
    <source>
        <dbReference type="Pfam" id="PF01507"/>
    </source>
</evidence>
<gene>
    <name evidence="2" type="ORF">TM448A00093_0097</name>
    <name evidence="3" type="ORF">TM448B00906_0008</name>
</gene>
<feature type="domain" description="Phosphoadenosine phosphosulphate reductase" evidence="1">
    <location>
        <begin position="4"/>
        <end position="52"/>
    </location>
</feature>